<evidence type="ECO:0000256" key="3">
    <source>
        <dbReference type="SAM" id="MobiDB-lite"/>
    </source>
</evidence>
<dbReference type="PANTHER" id="PTHR30036:SF1">
    <property type="entry name" value="D-XYLOSE-BINDING PERIPLASMIC PROTEIN"/>
    <property type="match status" value="1"/>
</dbReference>
<dbReference type="GO" id="GO:0030288">
    <property type="term" value="C:outer membrane-bounded periplasmic space"/>
    <property type="evidence" value="ECO:0007669"/>
    <property type="project" value="TreeGrafter"/>
</dbReference>
<evidence type="ECO:0000256" key="2">
    <source>
        <dbReference type="ARBA" id="ARBA00022729"/>
    </source>
</evidence>
<dbReference type="Pfam" id="PF13407">
    <property type="entry name" value="Peripla_BP_4"/>
    <property type="match status" value="1"/>
</dbReference>
<comment type="caution">
    <text evidence="5">The sequence shown here is derived from an EMBL/GenBank/DDBJ whole genome shotgun (WGS) entry which is preliminary data.</text>
</comment>
<dbReference type="EMBL" id="QUAC01000011">
    <property type="protein sequence ID" value="REK92035.1"/>
    <property type="molecule type" value="Genomic_DNA"/>
</dbReference>
<feature type="region of interest" description="Disordered" evidence="3">
    <location>
        <begin position="1"/>
        <end position="20"/>
    </location>
</feature>
<keyword evidence="2" id="KW-0732">Signal</keyword>
<dbReference type="Proteomes" id="UP000262477">
    <property type="component" value="Unassembled WGS sequence"/>
</dbReference>
<dbReference type="OrthoDB" id="9773673at2"/>
<dbReference type="PANTHER" id="PTHR30036">
    <property type="entry name" value="D-XYLOSE-BINDING PERIPLASMIC PROTEIN"/>
    <property type="match status" value="1"/>
</dbReference>
<evidence type="ECO:0000313" key="5">
    <source>
        <dbReference type="EMBL" id="REK92035.1"/>
    </source>
</evidence>
<accession>A0A371QBI5</accession>
<proteinExistence type="predicted"/>
<evidence type="ECO:0000313" key="6">
    <source>
        <dbReference type="Proteomes" id="UP000262477"/>
    </source>
</evidence>
<dbReference type="GO" id="GO:0030246">
    <property type="term" value="F:carbohydrate binding"/>
    <property type="evidence" value="ECO:0007669"/>
    <property type="project" value="TreeGrafter"/>
</dbReference>
<sequence length="350" mass="36588">MVAGPAACGEAGGAHEPTGPASGGALKIGVLIPDSTSRFHYFDKPLIEKKIHQLCGECTVETVSAQHDVATQQQQMDAMITKRVNVLILDATDSKSLRAPVENARRAGIPVVAYDRLVEGPVSGYVSFDGAKVGRLQGEALLRALGDKAHSSQIVMMNGASTDPNSAWFKAGALSVLQGKVRIGKAYNTAGWRPEVANANMSGAIAALGAENIDGVYSANDGLASGIISALKAAKVDPLPPITGQDAELTAIQRIVAGEQYMTVLKPFKPEADAAATMAVALARGEKLDDIAKQRINSPTTHGIPAVLLTPVPVTVQHIKDTVIKDGMYTIDQICTPKYASACAKAGLTR</sequence>
<reference evidence="5 6" key="1">
    <citation type="submission" date="2018-08" db="EMBL/GenBank/DDBJ databases">
        <title>Streptomyces NEAU-D10 sp. nov., a novel Actinomycete isolated from soil.</title>
        <authorList>
            <person name="Jin L."/>
        </authorList>
    </citation>
    <scope>NUCLEOTIDE SEQUENCE [LARGE SCALE GENOMIC DNA]</scope>
    <source>
        <strain evidence="5 6">NEAU-D10</strain>
    </source>
</reference>
<feature type="domain" description="Periplasmic binding protein" evidence="4">
    <location>
        <begin position="28"/>
        <end position="287"/>
    </location>
</feature>
<gene>
    <name evidence="5" type="ORF">DY245_01355</name>
</gene>
<dbReference type="InterPro" id="IPR050555">
    <property type="entry name" value="Bact_Solute-Bind_Prot2"/>
</dbReference>
<dbReference type="AlphaFoldDB" id="A0A371QBI5"/>
<dbReference type="InterPro" id="IPR028082">
    <property type="entry name" value="Peripla_BP_I"/>
</dbReference>
<evidence type="ECO:0000259" key="4">
    <source>
        <dbReference type="Pfam" id="PF13407"/>
    </source>
</evidence>
<keyword evidence="6" id="KW-1185">Reference proteome</keyword>
<organism evidence="5 6">
    <name type="scientific">Streptomyces inhibens</name>
    <dbReference type="NCBI Taxonomy" id="2293571"/>
    <lineage>
        <taxon>Bacteria</taxon>
        <taxon>Bacillati</taxon>
        <taxon>Actinomycetota</taxon>
        <taxon>Actinomycetes</taxon>
        <taxon>Kitasatosporales</taxon>
        <taxon>Streptomycetaceae</taxon>
        <taxon>Streptomyces</taxon>
    </lineage>
</organism>
<dbReference type="Gene3D" id="3.40.50.2300">
    <property type="match status" value="2"/>
</dbReference>
<dbReference type="SUPFAM" id="SSF53822">
    <property type="entry name" value="Periplasmic binding protein-like I"/>
    <property type="match status" value="1"/>
</dbReference>
<name>A0A371QBI5_STRIH</name>
<protein>
    <submittedName>
        <fullName evidence="5">ABC transporter substrate-binding protein</fullName>
    </submittedName>
</protein>
<dbReference type="InterPro" id="IPR025997">
    <property type="entry name" value="SBP_2_dom"/>
</dbReference>
<evidence type="ECO:0000256" key="1">
    <source>
        <dbReference type="ARBA" id="ARBA00004196"/>
    </source>
</evidence>
<comment type="subcellular location">
    <subcellularLocation>
        <location evidence="1">Cell envelope</location>
    </subcellularLocation>
</comment>